<organism evidence="2 3">
    <name type="scientific">Hyphomicrobium album</name>
    <dbReference type="NCBI Taxonomy" id="2665159"/>
    <lineage>
        <taxon>Bacteria</taxon>
        <taxon>Pseudomonadati</taxon>
        <taxon>Pseudomonadota</taxon>
        <taxon>Alphaproteobacteria</taxon>
        <taxon>Hyphomicrobiales</taxon>
        <taxon>Hyphomicrobiaceae</taxon>
        <taxon>Hyphomicrobium</taxon>
    </lineage>
</organism>
<comment type="caution">
    <text evidence="2">The sequence shown here is derived from an EMBL/GenBank/DDBJ whole genome shotgun (WGS) entry which is preliminary data.</text>
</comment>
<dbReference type="Pfam" id="PF04325">
    <property type="entry name" value="DUF465"/>
    <property type="match status" value="1"/>
</dbReference>
<feature type="coiled-coil region" evidence="1">
    <location>
        <begin position="6"/>
        <end position="61"/>
    </location>
</feature>
<gene>
    <name evidence="2" type="ORF">GIW81_08155</name>
</gene>
<dbReference type="EMBL" id="WMBQ01000001">
    <property type="protein sequence ID" value="MTD94307.1"/>
    <property type="molecule type" value="Genomic_DNA"/>
</dbReference>
<accession>A0A6I3KKN9</accession>
<dbReference type="AlphaFoldDB" id="A0A6I3KKN9"/>
<dbReference type="Gene3D" id="6.10.280.50">
    <property type="match status" value="1"/>
</dbReference>
<keyword evidence="3" id="KW-1185">Reference proteome</keyword>
<evidence type="ECO:0000313" key="2">
    <source>
        <dbReference type="EMBL" id="MTD94307.1"/>
    </source>
</evidence>
<dbReference type="Proteomes" id="UP000440694">
    <property type="component" value="Unassembled WGS sequence"/>
</dbReference>
<dbReference type="InterPro" id="IPR007420">
    <property type="entry name" value="DUF465"/>
</dbReference>
<evidence type="ECO:0000256" key="1">
    <source>
        <dbReference type="SAM" id="Coils"/>
    </source>
</evidence>
<sequence length="68" mass="8076">MKRIDERELRDELVKLRAEHRELDDQIILLEDQASADQLLVKRLKKRKLAIKDRMTAIEDQLLPDIIA</sequence>
<proteinExistence type="predicted"/>
<protein>
    <submittedName>
        <fullName evidence="2">DUF465 domain-containing protein</fullName>
    </submittedName>
</protein>
<name>A0A6I3KKN9_9HYPH</name>
<reference evidence="2 3" key="1">
    <citation type="submission" date="2019-11" db="EMBL/GenBank/DDBJ databases">
        <title>Identification of a novel strain.</title>
        <authorList>
            <person name="Xu Q."/>
            <person name="Wang G."/>
        </authorList>
    </citation>
    <scope>NUCLEOTIDE SEQUENCE [LARGE SCALE GENOMIC DNA]</scope>
    <source>
        <strain evidence="3">xq</strain>
    </source>
</reference>
<dbReference type="InterPro" id="IPR038444">
    <property type="entry name" value="DUF465_sf"/>
</dbReference>
<evidence type="ECO:0000313" key="3">
    <source>
        <dbReference type="Proteomes" id="UP000440694"/>
    </source>
</evidence>
<keyword evidence="1" id="KW-0175">Coiled coil</keyword>